<comment type="caution">
    <text evidence="3">The sequence shown here is derived from an EMBL/GenBank/DDBJ whole genome shotgun (WGS) entry which is preliminary data.</text>
</comment>
<sequence>MCNAFLVVRTIFFALLTSFYVLVLIFASWNIAAATSFGISAPGASVFLLMISIFIFVLVLVAYLAEVICPKARPAQVRFECAWTAMMSILQLAASVDVTVNGPPMYCHTHSPWAMCASSSLLVHLSWLATLTIFSYCLIIWVASATHATSLPDIWITPIPHVPWFRPDIDIEAPVPVTIPHLPARKPLQIPSSPTSVREASCAVSKYLAERWEKLSHISRHPTSSGPILFNGGRQSADPSRPTWARQYRVRRGVDDPFAKPLPPRKVPPVTVVLPPPPPPRTHSRQVVVSRDSRTVDVSEPRGTVRTFSSSELASRTPSMFPQKITNPDLPIPRPNNMSEWVRADALSWISASTERTSSSLW</sequence>
<reference evidence="3" key="1">
    <citation type="submission" date="2021-03" db="EMBL/GenBank/DDBJ databases">
        <title>Evolutionary innovations through gain and loss of genes in the ectomycorrhizal Boletales.</title>
        <authorList>
            <person name="Wu G."/>
            <person name="Miyauchi S."/>
            <person name="Morin E."/>
            <person name="Yang Z.-L."/>
            <person name="Xu J."/>
            <person name="Martin F.M."/>
        </authorList>
    </citation>
    <scope>NUCLEOTIDE SEQUENCE</scope>
    <source>
        <strain evidence="3">BR01</strain>
    </source>
</reference>
<feature type="transmembrane region" description="Helical" evidence="2">
    <location>
        <begin position="12"/>
        <end position="32"/>
    </location>
</feature>
<dbReference type="Proteomes" id="UP000683000">
    <property type="component" value="Unassembled WGS sequence"/>
</dbReference>
<organism evidence="3 4">
    <name type="scientific">Boletus reticuloceps</name>
    <dbReference type="NCBI Taxonomy" id="495285"/>
    <lineage>
        <taxon>Eukaryota</taxon>
        <taxon>Fungi</taxon>
        <taxon>Dikarya</taxon>
        <taxon>Basidiomycota</taxon>
        <taxon>Agaricomycotina</taxon>
        <taxon>Agaricomycetes</taxon>
        <taxon>Agaricomycetidae</taxon>
        <taxon>Boletales</taxon>
        <taxon>Boletineae</taxon>
        <taxon>Boletaceae</taxon>
        <taxon>Boletoideae</taxon>
        <taxon>Boletus</taxon>
    </lineage>
</organism>
<dbReference type="OrthoDB" id="3188789at2759"/>
<accession>A0A8I2YQY4</accession>
<dbReference type="AlphaFoldDB" id="A0A8I2YQY4"/>
<evidence type="ECO:0008006" key="5">
    <source>
        <dbReference type="Google" id="ProtNLM"/>
    </source>
</evidence>
<feature type="region of interest" description="Disordered" evidence="1">
    <location>
        <begin position="255"/>
        <end position="285"/>
    </location>
</feature>
<keyword evidence="2" id="KW-1133">Transmembrane helix</keyword>
<keyword evidence="4" id="KW-1185">Reference proteome</keyword>
<evidence type="ECO:0000313" key="4">
    <source>
        <dbReference type="Proteomes" id="UP000683000"/>
    </source>
</evidence>
<protein>
    <recommendedName>
        <fullName evidence="5">Transmembrane protein</fullName>
    </recommendedName>
</protein>
<evidence type="ECO:0000313" key="3">
    <source>
        <dbReference type="EMBL" id="KAG6376440.1"/>
    </source>
</evidence>
<dbReference type="EMBL" id="JAGFBS010000012">
    <property type="protein sequence ID" value="KAG6376440.1"/>
    <property type="molecule type" value="Genomic_DNA"/>
</dbReference>
<gene>
    <name evidence="3" type="ORF">JVT61DRAFT_2428</name>
</gene>
<evidence type="ECO:0000256" key="1">
    <source>
        <dbReference type="SAM" id="MobiDB-lite"/>
    </source>
</evidence>
<feature type="transmembrane region" description="Helical" evidence="2">
    <location>
        <begin position="121"/>
        <end position="143"/>
    </location>
</feature>
<name>A0A8I2YQY4_9AGAM</name>
<keyword evidence="2" id="KW-0472">Membrane</keyword>
<evidence type="ECO:0000256" key="2">
    <source>
        <dbReference type="SAM" id="Phobius"/>
    </source>
</evidence>
<feature type="transmembrane region" description="Helical" evidence="2">
    <location>
        <begin position="44"/>
        <end position="65"/>
    </location>
</feature>
<keyword evidence="2" id="KW-0812">Transmembrane</keyword>
<proteinExistence type="predicted"/>